<dbReference type="NCBIfam" id="TIGR01549">
    <property type="entry name" value="HAD-SF-IA-v1"/>
    <property type="match status" value="1"/>
</dbReference>
<keyword evidence="2" id="KW-1185">Reference proteome</keyword>
<organism evidence="1 2">
    <name type="scientific">Lyngbya confervoides BDU141951</name>
    <dbReference type="NCBI Taxonomy" id="1574623"/>
    <lineage>
        <taxon>Bacteria</taxon>
        <taxon>Bacillati</taxon>
        <taxon>Cyanobacteriota</taxon>
        <taxon>Cyanophyceae</taxon>
        <taxon>Oscillatoriophycideae</taxon>
        <taxon>Oscillatoriales</taxon>
        <taxon>Microcoleaceae</taxon>
        <taxon>Lyngbya</taxon>
    </lineage>
</organism>
<dbReference type="InterPro" id="IPR050155">
    <property type="entry name" value="HAD-like_hydrolase_sf"/>
</dbReference>
<dbReference type="InterPro" id="IPR023214">
    <property type="entry name" value="HAD_sf"/>
</dbReference>
<dbReference type="EMBL" id="JTHE03000015">
    <property type="protein sequence ID" value="MCM1981640.1"/>
    <property type="molecule type" value="Genomic_DNA"/>
</dbReference>
<sequence length="247" mass="26448">MPTVQVCDRPFHHIEAIVFDKDGTLAHTEPYLVQLAQKRSRLIDAQVPGVQDPLQMAFGLEGTALNPAGMMAVASRGECEVAAAGFIAETGKPWIEALTLARSAFQEADGYLAPKCAHTPLLEGVGDLVRSLAAHPIRLAILSSDTTENVEAFVRQHGLGDCIALSRGVEGLLSKPDPRLLLSVCETLRVAPSATLMVGDSEADIQMAIAAQVAGAIGVTWGWQRRMQLPSAQIEVMRPDQIQPVEP</sequence>
<dbReference type="RefSeq" id="WP_166279449.1">
    <property type="nucleotide sequence ID" value="NZ_JTHE03000015.1"/>
</dbReference>
<dbReference type="InterPro" id="IPR036412">
    <property type="entry name" value="HAD-like_sf"/>
</dbReference>
<dbReference type="GO" id="GO:0016787">
    <property type="term" value="F:hydrolase activity"/>
    <property type="evidence" value="ECO:0007669"/>
    <property type="project" value="UniProtKB-KW"/>
</dbReference>
<dbReference type="SFLD" id="SFLDS00003">
    <property type="entry name" value="Haloacid_Dehalogenase"/>
    <property type="match status" value="1"/>
</dbReference>
<dbReference type="PANTHER" id="PTHR43434:SF1">
    <property type="entry name" value="PHOSPHOGLYCOLATE PHOSPHATASE"/>
    <property type="match status" value="1"/>
</dbReference>
<dbReference type="Gene3D" id="3.40.50.1000">
    <property type="entry name" value="HAD superfamily/HAD-like"/>
    <property type="match status" value="1"/>
</dbReference>
<dbReference type="Gene3D" id="1.10.150.240">
    <property type="entry name" value="Putative phosphatase, domain 2"/>
    <property type="match status" value="1"/>
</dbReference>
<protein>
    <submittedName>
        <fullName evidence="1">HAD family hydrolase</fullName>
    </submittedName>
</protein>
<dbReference type="Pfam" id="PF00702">
    <property type="entry name" value="Hydrolase"/>
    <property type="match status" value="1"/>
</dbReference>
<dbReference type="InterPro" id="IPR023198">
    <property type="entry name" value="PGP-like_dom2"/>
</dbReference>
<dbReference type="AlphaFoldDB" id="A0ABD4SZT4"/>
<name>A0ABD4SZT4_9CYAN</name>
<proteinExistence type="predicted"/>
<dbReference type="SFLD" id="SFLDG01129">
    <property type="entry name" value="C1.5:_HAD__Beta-PGM__Phosphata"/>
    <property type="match status" value="1"/>
</dbReference>
<keyword evidence="1" id="KW-0378">Hydrolase</keyword>
<dbReference type="InterPro" id="IPR006439">
    <property type="entry name" value="HAD-SF_hydro_IA"/>
</dbReference>
<evidence type="ECO:0000313" key="2">
    <source>
        <dbReference type="Proteomes" id="UP000031561"/>
    </source>
</evidence>
<dbReference type="Proteomes" id="UP000031561">
    <property type="component" value="Unassembled WGS sequence"/>
</dbReference>
<accession>A0ABD4SZT4</accession>
<reference evidence="1 2" key="1">
    <citation type="journal article" date="2015" name="Genome Announc.">
        <title>Draft Genome Sequence of Filamentous Marine Cyanobacterium Lyngbya confervoides Strain BDU141951.</title>
        <authorList>
            <person name="Chandrababunaidu M.M."/>
            <person name="Sen D."/>
            <person name="Tripathy S."/>
        </authorList>
    </citation>
    <scope>NUCLEOTIDE SEQUENCE [LARGE SCALE GENOMIC DNA]</scope>
    <source>
        <strain evidence="1 2">BDU141951</strain>
    </source>
</reference>
<dbReference type="SUPFAM" id="SSF56784">
    <property type="entry name" value="HAD-like"/>
    <property type="match status" value="1"/>
</dbReference>
<evidence type="ECO:0000313" key="1">
    <source>
        <dbReference type="EMBL" id="MCM1981640.1"/>
    </source>
</evidence>
<dbReference type="PANTHER" id="PTHR43434">
    <property type="entry name" value="PHOSPHOGLYCOLATE PHOSPHATASE"/>
    <property type="match status" value="1"/>
</dbReference>
<comment type="caution">
    <text evidence="1">The sequence shown here is derived from an EMBL/GenBank/DDBJ whole genome shotgun (WGS) entry which is preliminary data.</text>
</comment>
<gene>
    <name evidence="1" type="ORF">QQ91_0002185</name>
</gene>